<feature type="domain" description="Mce/MlaD" evidence="9">
    <location>
        <begin position="174"/>
        <end position="235"/>
    </location>
</feature>
<dbReference type="InterPro" id="IPR003399">
    <property type="entry name" value="Mce/MlaD"/>
</dbReference>
<evidence type="ECO:0000259" key="9">
    <source>
        <dbReference type="Pfam" id="PF02470"/>
    </source>
</evidence>
<dbReference type="EMBL" id="CP053708">
    <property type="protein sequence ID" value="QKE89118.1"/>
    <property type="molecule type" value="Genomic_DNA"/>
</dbReference>
<evidence type="ECO:0000256" key="5">
    <source>
        <dbReference type="ARBA" id="ARBA00022989"/>
    </source>
</evidence>
<evidence type="ECO:0000256" key="3">
    <source>
        <dbReference type="ARBA" id="ARBA00022519"/>
    </source>
</evidence>
<dbReference type="GO" id="GO:0005886">
    <property type="term" value="C:plasma membrane"/>
    <property type="evidence" value="ECO:0007669"/>
    <property type="project" value="UniProtKB-SubCell"/>
</dbReference>
<evidence type="ECO:0000256" key="7">
    <source>
        <dbReference type="SAM" id="MobiDB-lite"/>
    </source>
</evidence>
<feature type="transmembrane region" description="Helical" evidence="8">
    <location>
        <begin position="32"/>
        <end position="51"/>
    </location>
</feature>
<reference evidence="10 11" key="1">
    <citation type="journal article" date="2014" name="World J. Microbiol. Biotechnol.">
        <title>Biodiversity and physiological characteristics of Antarctic and Arctic lichens-associated bacteria.</title>
        <authorList>
            <person name="Lee Y.M."/>
            <person name="Kim E.H."/>
            <person name="Lee H.K."/>
            <person name="Hong S.G."/>
        </authorList>
    </citation>
    <scope>NUCLEOTIDE SEQUENCE [LARGE SCALE GENOMIC DNA]</scope>
    <source>
        <strain evidence="10 11">PAMC 26569</strain>
    </source>
</reference>
<dbReference type="InterPro" id="IPR051800">
    <property type="entry name" value="PqiA-PqiB_transport"/>
</dbReference>
<keyword evidence="5 8" id="KW-1133">Transmembrane helix</keyword>
<keyword evidence="3" id="KW-0997">Cell inner membrane</keyword>
<dbReference type="KEGG" id="lck:HN018_02790"/>
<evidence type="ECO:0000256" key="1">
    <source>
        <dbReference type="ARBA" id="ARBA00004533"/>
    </source>
</evidence>
<feature type="region of interest" description="Disordered" evidence="7">
    <location>
        <begin position="1"/>
        <end position="23"/>
    </location>
</feature>
<protein>
    <submittedName>
        <fullName evidence="10">MCE family protein</fullName>
    </submittedName>
</protein>
<gene>
    <name evidence="10" type="ORF">HN018_02790</name>
</gene>
<proteinExistence type="predicted"/>
<evidence type="ECO:0000256" key="6">
    <source>
        <dbReference type="ARBA" id="ARBA00023136"/>
    </source>
</evidence>
<accession>A0A6M8HLA4</accession>
<keyword evidence="2" id="KW-1003">Cell membrane</keyword>
<evidence type="ECO:0000313" key="10">
    <source>
        <dbReference type="EMBL" id="QKE89118.1"/>
    </source>
</evidence>
<comment type="subcellular location">
    <subcellularLocation>
        <location evidence="1">Cell inner membrane</location>
    </subcellularLocation>
</comment>
<keyword evidence="6 8" id="KW-0472">Membrane</keyword>
<evidence type="ECO:0000256" key="8">
    <source>
        <dbReference type="SAM" id="Phobius"/>
    </source>
</evidence>
<dbReference type="Pfam" id="PF02470">
    <property type="entry name" value="MlaD"/>
    <property type="match status" value="3"/>
</dbReference>
<evidence type="ECO:0000256" key="2">
    <source>
        <dbReference type="ARBA" id="ARBA00022475"/>
    </source>
</evidence>
<dbReference type="PANTHER" id="PTHR30462">
    <property type="entry name" value="INTERMEMBRANE TRANSPORT PROTEIN PQIB-RELATED"/>
    <property type="match status" value="1"/>
</dbReference>
<sequence length="570" mass="61463">MSGQHEQPDRPSPSSGTHDDQVSEATVRPARFSLIWLIPIVVLAIAAYLGWQTLSRRGPEITLEFQTADGLTAGQTQVKEKAVALGTVESIRLSNDLKRVEIGVRMNAQAAPFLTSNAQFWVVRPRLSGASVSGLDTLVSGAYIAVDPGMPGGKPQDHFKGLESPPGVRSDEPGRTYTLTTGSIGSISQGAPVFFRDVVVGEVLGYTMPPGGRGLIPVQVFVREPFDHYLRNDTRFWNVSGIRADFSGGGLHIQFESLQAVLSGGVAFGLPEQRRDKEVAEAPDKAVFKLYDSQEDADTAGYRERLTMVSYFKSSVKGLTPGSPVNMFGLQVGNVTHVKLQLDPQTGNAQVRVEMEIQPERVFTDDEISHGSMVDVTQALVNRGLRAETDSGNLLTGSTVISFGFVPNAKPEKIMMEGRAIILPSKSGGFNGIVDSLSTVASKIAAMPLEQIGDNLNNLLAHTDSTVNGPELKQALQQLTGTLKHVQDLAQHADQGLTPLMQKLPGISNDLQQAVSHANSVLASYGGNSDFHRSLQQTLDQLNETARSIRLLVDYLSRHPSSLLLGRGKP</sequence>
<dbReference type="RefSeq" id="WP_171836480.1">
    <property type="nucleotide sequence ID" value="NZ_CP053708.1"/>
</dbReference>
<organism evidence="10 11">
    <name type="scientific">Lichenicola cladoniae</name>
    <dbReference type="NCBI Taxonomy" id="1484109"/>
    <lineage>
        <taxon>Bacteria</taxon>
        <taxon>Pseudomonadati</taxon>
        <taxon>Pseudomonadota</taxon>
        <taxon>Alphaproteobacteria</taxon>
        <taxon>Acetobacterales</taxon>
        <taxon>Acetobacteraceae</taxon>
        <taxon>Lichenicola</taxon>
    </lineage>
</organism>
<dbReference type="PANTHER" id="PTHR30462:SF0">
    <property type="entry name" value="INTERMEMBRANE TRANSPORT PROTEIN YEBT"/>
    <property type="match status" value="1"/>
</dbReference>
<evidence type="ECO:0000256" key="4">
    <source>
        <dbReference type="ARBA" id="ARBA00022692"/>
    </source>
</evidence>
<dbReference type="AlphaFoldDB" id="A0A6M8HLA4"/>
<keyword evidence="4 8" id="KW-0812">Transmembrane</keyword>
<feature type="domain" description="Mce/MlaD" evidence="9">
    <location>
        <begin position="57"/>
        <end position="149"/>
    </location>
</feature>
<feature type="domain" description="Mce/MlaD" evidence="9">
    <location>
        <begin position="308"/>
        <end position="402"/>
    </location>
</feature>
<dbReference type="Proteomes" id="UP000500767">
    <property type="component" value="Chromosome"/>
</dbReference>
<evidence type="ECO:0000313" key="11">
    <source>
        <dbReference type="Proteomes" id="UP000500767"/>
    </source>
</evidence>
<name>A0A6M8HLA4_9PROT</name>
<keyword evidence="11" id="KW-1185">Reference proteome</keyword>